<feature type="region of interest" description="Disordered" evidence="1">
    <location>
        <begin position="329"/>
        <end position="372"/>
    </location>
</feature>
<evidence type="ECO:0000313" key="3">
    <source>
        <dbReference type="Proteomes" id="UP000284403"/>
    </source>
</evidence>
<dbReference type="PANTHER" id="PTHR37028">
    <property type="entry name" value="UNNAMED PRODUCT-RELATED"/>
    <property type="match status" value="1"/>
</dbReference>
<accession>A0A3R7MMI2</accession>
<feature type="compositionally biased region" description="Basic and acidic residues" evidence="1">
    <location>
        <begin position="346"/>
        <end position="372"/>
    </location>
</feature>
<dbReference type="GeneID" id="40321428"/>
<dbReference type="EMBL" id="MKKU01000646">
    <property type="protein sequence ID" value="RNF05197.1"/>
    <property type="molecule type" value="Genomic_DNA"/>
</dbReference>
<feature type="region of interest" description="Disordered" evidence="1">
    <location>
        <begin position="524"/>
        <end position="592"/>
    </location>
</feature>
<dbReference type="PANTHER" id="PTHR37028:SF9">
    <property type="entry name" value="NUCLEAR PROTEIN MDM1"/>
    <property type="match status" value="1"/>
</dbReference>
<feature type="compositionally biased region" description="Polar residues" evidence="1">
    <location>
        <begin position="543"/>
        <end position="562"/>
    </location>
</feature>
<dbReference type="Proteomes" id="UP000284403">
    <property type="component" value="Unassembled WGS sequence"/>
</dbReference>
<reference evidence="2 3" key="1">
    <citation type="journal article" date="2018" name="BMC Genomics">
        <title>Genomic comparison of Trypanosoma conorhini and Trypanosoma rangeli to Trypanosoma cruzi strains of high and low virulence.</title>
        <authorList>
            <person name="Bradwell K.R."/>
            <person name="Koparde V.N."/>
            <person name="Matveyev A.V."/>
            <person name="Serrano M.G."/>
            <person name="Alves J.M."/>
            <person name="Parikh H."/>
            <person name="Huang B."/>
            <person name="Lee V."/>
            <person name="Espinosa-Alvarez O."/>
            <person name="Ortiz P.A."/>
            <person name="Costa-Martins A.G."/>
            <person name="Teixeira M.M."/>
            <person name="Buck G.A."/>
        </authorList>
    </citation>
    <scope>NUCLEOTIDE SEQUENCE [LARGE SCALE GENOMIC DNA]</scope>
    <source>
        <strain evidence="2 3">025E</strain>
    </source>
</reference>
<organism evidence="2 3">
    <name type="scientific">Trypanosoma conorhini</name>
    <dbReference type="NCBI Taxonomy" id="83891"/>
    <lineage>
        <taxon>Eukaryota</taxon>
        <taxon>Discoba</taxon>
        <taxon>Euglenozoa</taxon>
        <taxon>Kinetoplastea</taxon>
        <taxon>Metakinetoplastina</taxon>
        <taxon>Trypanosomatida</taxon>
        <taxon>Trypanosomatidae</taxon>
        <taxon>Trypanosoma</taxon>
    </lineage>
</organism>
<feature type="compositionally biased region" description="Low complexity" evidence="1">
    <location>
        <begin position="197"/>
        <end position="209"/>
    </location>
</feature>
<protein>
    <submittedName>
        <fullName evidence="2">Uncharacterized protein</fullName>
    </submittedName>
</protein>
<comment type="caution">
    <text evidence="2">The sequence shown here is derived from an EMBL/GenBank/DDBJ whole genome shotgun (WGS) entry which is preliminary data.</text>
</comment>
<feature type="compositionally biased region" description="Low complexity" evidence="1">
    <location>
        <begin position="570"/>
        <end position="588"/>
    </location>
</feature>
<evidence type="ECO:0000256" key="1">
    <source>
        <dbReference type="SAM" id="MobiDB-lite"/>
    </source>
</evidence>
<dbReference type="OrthoDB" id="273140at2759"/>
<evidence type="ECO:0000313" key="2">
    <source>
        <dbReference type="EMBL" id="RNF05197.1"/>
    </source>
</evidence>
<keyword evidence="3" id="KW-1185">Reference proteome</keyword>
<gene>
    <name evidence="2" type="ORF">Tco025E_07817</name>
</gene>
<sequence>MAVTVSADSDVVSFLQQAGARYAEHKELLRRKHLEDERRQCPFKPTVSEYAEGMNRHSTTRRSEAVEKRLHELHAKRLEAAQARQAESQERQRAEMAAEMRAPQVTARARSLVSRDPTDVSRKWLEQREEKLARLREAALRRELEALRDVPRISQYAQEKSISERHQGQTIEDYFMAKEAARRERMYWLAEESVGMKSSLSDGSSSRPGELPERPQSSFTPRITAYAKQLHRPGNIEDRLLAEGGKERGAPRDTSCTFAPCVAPASLELSRNYYSDPSAPVYDRLYRNDALRMRELRRQRAGVAPQKEPTGIPCISETSRLIVERKRAEATEKELQHSPTTRLHPSSREAAKCAREKQSLQKAREREEREQCTFRPRVNRTSEKMWRHQLQMLQEDGYAPTAEGARELLWRRSQQRMDEEVRRRRAMEEAQEMAECTFHPKVGRSPERRVGRELSVSQRSEMWQWQRERRLRESRAELERTQLSECSFRPAVDPVFPLPAQDATAVSGYEAHILRQEESRRRKQEAQEWWRPKQVPPGEPSVSRRTVCSVSGPQRQHPQPQRESGRTRQAWASPLRRSRSAAASSSSSGRDRTQFVVCQAPSCVSSVSARSVSSSPPWRGHQNFHHQNFHYSGDNGMAAAVQSAKPSPVEFMINHHRAIVETSRRRG</sequence>
<dbReference type="RefSeq" id="XP_029225201.1">
    <property type="nucleotide sequence ID" value="XM_029374676.1"/>
</dbReference>
<dbReference type="AlphaFoldDB" id="A0A3R7MMI2"/>
<proteinExistence type="predicted"/>
<name>A0A3R7MMI2_9TRYP</name>
<feature type="region of interest" description="Disordered" evidence="1">
    <location>
        <begin position="197"/>
        <end position="220"/>
    </location>
</feature>